<evidence type="ECO:0000256" key="3">
    <source>
        <dbReference type="SAM" id="SignalP"/>
    </source>
</evidence>
<evidence type="ECO:0000313" key="5">
    <source>
        <dbReference type="Proteomes" id="UP001447008"/>
    </source>
</evidence>
<reference evidence="4 5" key="1">
    <citation type="submission" date="2024-03" db="EMBL/GenBank/DDBJ databases">
        <title>Pseudoalteromonas qingdaonensis sp. nov., isolated from the intestines of marine benthic organisms.</title>
        <authorList>
            <person name="Lin X."/>
            <person name="Fang S."/>
            <person name="Hu X."/>
        </authorList>
    </citation>
    <scope>NUCLEOTIDE SEQUENCE [LARGE SCALE GENOMIC DNA]</scope>
    <source>
        <strain evidence="4 5">YIC-827</strain>
    </source>
</reference>
<evidence type="ECO:0000256" key="2">
    <source>
        <dbReference type="ARBA" id="ARBA00022729"/>
    </source>
</evidence>
<evidence type="ECO:0000256" key="1">
    <source>
        <dbReference type="ARBA" id="ARBA00005523"/>
    </source>
</evidence>
<sequence length="133" mass="15021">MRLVLSLFLGVFIGLASMQTTAQQSVDLEAVMKKMGHSFKKAVKAEDKGQMLLALDELETLVEQAKQARFNKKPEQSQQGLDKVLEQISLVRTLAQNNELAQARVALKSIDSLRKEYHELHEPPGFWQLLFGQ</sequence>
<dbReference type="Proteomes" id="UP001447008">
    <property type="component" value="Unassembled WGS sequence"/>
</dbReference>
<gene>
    <name evidence="4" type="ORF">WCN91_10750</name>
</gene>
<evidence type="ECO:0000313" key="4">
    <source>
        <dbReference type="EMBL" id="MEM0515884.1"/>
    </source>
</evidence>
<keyword evidence="2 3" id="KW-0732">Signal</keyword>
<comment type="caution">
    <text evidence="4">The sequence shown here is derived from an EMBL/GenBank/DDBJ whole genome shotgun (WGS) entry which is preliminary data.</text>
</comment>
<feature type="chain" id="PRO_5045923614" evidence="3">
    <location>
        <begin position="23"/>
        <end position="133"/>
    </location>
</feature>
<dbReference type="EMBL" id="JBCGCU010000011">
    <property type="protein sequence ID" value="MEM0515884.1"/>
    <property type="molecule type" value="Genomic_DNA"/>
</dbReference>
<dbReference type="InterPro" id="IPR010980">
    <property type="entry name" value="Cyt_c/b562"/>
</dbReference>
<keyword evidence="5" id="KW-1185">Reference proteome</keyword>
<dbReference type="Gene3D" id="1.20.120.10">
    <property type="entry name" value="Cytochrome c/b562"/>
    <property type="match status" value="1"/>
</dbReference>
<feature type="signal peptide" evidence="3">
    <location>
        <begin position="1"/>
        <end position="22"/>
    </location>
</feature>
<proteinExistence type="inferred from homology"/>
<name>A0ABU9MZU4_9GAMM</name>
<dbReference type="Pfam" id="PF07361">
    <property type="entry name" value="Cytochrom_B562"/>
    <property type="match status" value="1"/>
</dbReference>
<protein>
    <submittedName>
        <fullName evidence="4">Cytochrome b562</fullName>
    </submittedName>
</protein>
<organism evidence="4 5">
    <name type="scientific">Pseudoalteromonas qingdaonensis</name>
    <dbReference type="NCBI Taxonomy" id="3131913"/>
    <lineage>
        <taxon>Bacteria</taxon>
        <taxon>Pseudomonadati</taxon>
        <taxon>Pseudomonadota</taxon>
        <taxon>Gammaproteobacteria</taxon>
        <taxon>Alteromonadales</taxon>
        <taxon>Pseudoalteromonadaceae</taxon>
        <taxon>Pseudoalteromonas</taxon>
    </lineage>
</organism>
<comment type="similarity">
    <text evidence="1">Belongs to the cytochrome b562 family.</text>
</comment>
<dbReference type="RefSeq" id="WP_342678918.1">
    <property type="nucleotide sequence ID" value="NZ_JBCGCU010000011.1"/>
</dbReference>
<dbReference type="InterPro" id="IPR009155">
    <property type="entry name" value="Cyt_b562"/>
</dbReference>
<accession>A0ABU9MZU4</accession>
<dbReference type="SUPFAM" id="SSF47175">
    <property type="entry name" value="Cytochromes"/>
    <property type="match status" value="1"/>
</dbReference>